<reference evidence="1" key="1">
    <citation type="submission" date="2020-03" db="EMBL/GenBank/DDBJ databases">
        <title>The deep terrestrial virosphere.</title>
        <authorList>
            <person name="Holmfeldt K."/>
            <person name="Nilsson E."/>
            <person name="Simone D."/>
            <person name="Lopez-Fernandez M."/>
            <person name="Wu X."/>
            <person name="de Brujin I."/>
            <person name="Lundin D."/>
            <person name="Andersson A."/>
            <person name="Bertilsson S."/>
            <person name="Dopson M."/>
        </authorList>
    </citation>
    <scope>NUCLEOTIDE SEQUENCE</scope>
    <source>
        <strain evidence="1">MM415A06928</strain>
    </source>
</reference>
<name>A0A6M3JE94_9ZZZZ</name>
<organism evidence="1">
    <name type="scientific">viral metagenome</name>
    <dbReference type="NCBI Taxonomy" id="1070528"/>
    <lineage>
        <taxon>unclassified sequences</taxon>
        <taxon>metagenomes</taxon>
        <taxon>organismal metagenomes</taxon>
    </lineage>
</organism>
<sequence>MSESAPTYEDMHAALLALLTARKESSEQFRRVSYGSAVQSVFDRIEEGES</sequence>
<evidence type="ECO:0000313" key="1">
    <source>
        <dbReference type="EMBL" id="QJA68374.1"/>
    </source>
</evidence>
<proteinExistence type="predicted"/>
<protein>
    <submittedName>
        <fullName evidence="1">Uncharacterized protein</fullName>
    </submittedName>
</protein>
<accession>A0A6M3JE94</accession>
<dbReference type="EMBL" id="MT141611">
    <property type="protein sequence ID" value="QJA68374.1"/>
    <property type="molecule type" value="Genomic_DNA"/>
</dbReference>
<dbReference type="AlphaFoldDB" id="A0A6M3JE94"/>
<gene>
    <name evidence="1" type="ORF">MM415A06928_0008</name>
</gene>